<reference evidence="1 2" key="1">
    <citation type="submission" date="2018-10" db="EMBL/GenBank/DDBJ databases">
        <authorList>
            <consortium name="NARMS: The National Antimicrobial Resistance Monitoring System"/>
        </authorList>
    </citation>
    <scope>NUCLEOTIDE SEQUENCE [LARGE SCALE GENOMIC DNA]</scope>
    <source>
        <strain evidence="1 2">CVM N17EC0060</strain>
    </source>
</reference>
<dbReference type="EMBL" id="RNLZ01000014">
    <property type="protein sequence ID" value="MGE13854.1"/>
    <property type="molecule type" value="Genomic_DNA"/>
</dbReference>
<gene>
    <name evidence="1" type="ORF">D9D43_09685</name>
</gene>
<protein>
    <submittedName>
        <fullName evidence="1">Uncharacterized protein</fullName>
    </submittedName>
</protein>
<proteinExistence type="predicted"/>
<name>A0A3K3IK79_ECOLX</name>
<evidence type="ECO:0000313" key="2">
    <source>
        <dbReference type="Proteomes" id="UP000272336"/>
    </source>
</evidence>
<evidence type="ECO:0000313" key="1">
    <source>
        <dbReference type="EMBL" id="MGE13854.1"/>
    </source>
</evidence>
<dbReference type="Proteomes" id="UP000272336">
    <property type="component" value="Unassembled WGS sequence"/>
</dbReference>
<dbReference type="AlphaFoldDB" id="A0A3K3IK79"/>
<accession>A0A3K3IK79</accession>
<organism evidence="1 2">
    <name type="scientific">Escherichia coli</name>
    <dbReference type="NCBI Taxonomy" id="562"/>
    <lineage>
        <taxon>Bacteria</taxon>
        <taxon>Pseudomonadati</taxon>
        <taxon>Pseudomonadota</taxon>
        <taxon>Gammaproteobacteria</taxon>
        <taxon>Enterobacterales</taxon>
        <taxon>Enterobacteriaceae</taxon>
        <taxon>Escherichia</taxon>
    </lineage>
</organism>
<sequence length="287" mass="32917">MLALLIIPILVSGYIMITANQYHYFRLYRHEGQLLYMKVAALGTYCLVASVIIAAAIKYKWPDFHLVHDMVETFNVTSKPETDRIYMWLLLLSATSICFSLCYVSVVWVKDFLLGCFYKRDIYEQKTEAMKARVLRKTYSQGSLDLLLLDAIESDPKRPMLITLSSNKVYVGIINGSGEPTENQGPHQHISFVPLMSGYRNKENLSVTFTNAYPGEIQVKRTAAIRGISRKKVLGLEIMVSIDEISYISWFDFEVYKATNNKVESRGHVIRVTKNGRNIYQRNSKKE</sequence>
<comment type="caution">
    <text evidence="1">The sequence shown here is derived from an EMBL/GenBank/DDBJ whole genome shotgun (WGS) entry which is preliminary data.</text>
</comment>